<keyword evidence="2" id="KW-1185">Reference proteome</keyword>
<protein>
    <recommendedName>
        <fullName evidence="3">ClbS/DfsB family four-helix bundle protein</fullName>
    </recommendedName>
</protein>
<dbReference type="RefSeq" id="WP_066177720.1">
    <property type="nucleotide sequence ID" value="NZ_LQZT01000012.1"/>
</dbReference>
<organism evidence="1 2">
    <name type="scientific">Hoeflea olei</name>
    <dbReference type="NCBI Taxonomy" id="1480615"/>
    <lineage>
        <taxon>Bacteria</taxon>
        <taxon>Pseudomonadati</taxon>
        <taxon>Pseudomonadota</taxon>
        <taxon>Alphaproteobacteria</taxon>
        <taxon>Hyphomicrobiales</taxon>
        <taxon>Rhizobiaceae</taxon>
        <taxon>Hoeflea</taxon>
    </lineage>
</organism>
<evidence type="ECO:0008006" key="3">
    <source>
        <dbReference type="Google" id="ProtNLM"/>
    </source>
</evidence>
<dbReference type="PANTHER" id="PTHR40658:SF4">
    <property type="entry name" value="HYPOTHETICAL CYTOSOLIC PROTEIN"/>
    <property type="match status" value="1"/>
</dbReference>
<dbReference type="PIRSF" id="PIRSF031551">
    <property type="entry name" value="DUF1706"/>
    <property type="match status" value="1"/>
</dbReference>
<dbReference type="Gene3D" id="1.20.120.450">
    <property type="entry name" value="dinb family like domain"/>
    <property type="match status" value="1"/>
</dbReference>
<reference evidence="1 2" key="1">
    <citation type="submission" date="2015-12" db="EMBL/GenBank/DDBJ databases">
        <authorList>
            <person name="Shamseldin A."/>
            <person name="Moawad H."/>
            <person name="Abd El-Rahim W.M."/>
            <person name="Sadowsky M.J."/>
        </authorList>
    </citation>
    <scope>NUCLEOTIDE SEQUENCE [LARGE SCALE GENOMIC DNA]</scope>
    <source>
        <strain evidence="1 2">JC234</strain>
    </source>
</reference>
<gene>
    <name evidence="1" type="ORF">AWJ14_02070</name>
</gene>
<dbReference type="EMBL" id="LQZT01000012">
    <property type="protein sequence ID" value="OCW57627.1"/>
    <property type="molecule type" value="Genomic_DNA"/>
</dbReference>
<dbReference type="InterPro" id="IPR034660">
    <property type="entry name" value="DinB/YfiT-like"/>
</dbReference>
<evidence type="ECO:0000313" key="1">
    <source>
        <dbReference type="EMBL" id="OCW57627.1"/>
    </source>
</evidence>
<evidence type="ECO:0000313" key="2">
    <source>
        <dbReference type="Proteomes" id="UP000094795"/>
    </source>
</evidence>
<dbReference type="Pfam" id="PF08020">
    <property type="entry name" value="DUF1706"/>
    <property type="match status" value="1"/>
</dbReference>
<name>A0A1C1YVZ1_9HYPH</name>
<dbReference type="Proteomes" id="UP000094795">
    <property type="component" value="Unassembled WGS sequence"/>
</dbReference>
<proteinExistence type="predicted"/>
<dbReference type="AlphaFoldDB" id="A0A1C1YVZ1"/>
<dbReference type="InterPro" id="IPR012550">
    <property type="entry name" value="DUF1706"/>
</dbReference>
<sequence length="181" mass="20430">MARPTTKAQLINAAETEFAKLLDLVGSMGESAASVPLFFGPGFAGKEAHWARDKNLRDVAVHLHEWHRLLIAWVNTNQAGDAQPFLPAPYSWKTYGDLNMEFWRKHQHTAHADSLRLLGESHRQVMELIDRFSDAELFTQGHFAWTGTTTLGSYCISATSSHYDWAIKKIRTHIRASARKA</sequence>
<dbReference type="PANTHER" id="PTHR40658">
    <property type="match status" value="1"/>
</dbReference>
<accession>A0A1C1YVZ1</accession>
<comment type="caution">
    <text evidence="1">The sequence shown here is derived from an EMBL/GenBank/DDBJ whole genome shotgun (WGS) entry which is preliminary data.</text>
</comment>
<dbReference type="STRING" id="1480615.AWJ14_02070"/>
<dbReference type="OrthoDB" id="5347938at2"/>